<evidence type="ECO:0000313" key="15">
    <source>
        <dbReference type="RefSeq" id="XP_054846817.1"/>
    </source>
</evidence>
<dbReference type="FunFam" id="3.30.160.60:FF:000135">
    <property type="entry name" value="Zinc finger protein 358"/>
    <property type="match status" value="1"/>
</dbReference>
<dbReference type="PANTHER" id="PTHR23226:SF85">
    <property type="entry name" value="ZINC FINGER PROTEIN 397"/>
    <property type="match status" value="1"/>
</dbReference>
<dbReference type="FunFam" id="3.30.160.60:FF:000303">
    <property type="entry name" value="Zinc finger protein 41"/>
    <property type="match status" value="1"/>
</dbReference>
<dbReference type="Proteomes" id="UP001190640">
    <property type="component" value="Chromosome 11"/>
</dbReference>
<evidence type="ECO:0000256" key="1">
    <source>
        <dbReference type="ARBA" id="ARBA00004123"/>
    </source>
</evidence>
<evidence type="ECO:0000256" key="2">
    <source>
        <dbReference type="ARBA" id="ARBA00006991"/>
    </source>
</evidence>
<feature type="domain" description="C2H2-type" evidence="13">
    <location>
        <begin position="350"/>
        <end position="377"/>
    </location>
</feature>
<evidence type="ECO:0000256" key="11">
    <source>
        <dbReference type="PROSITE-ProRule" id="PRU00042"/>
    </source>
</evidence>
<dbReference type="FunFam" id="3.30.160.60:FF:000551">
    <property type="entry name" value="zinc finger protein 197 isoform X1"/>
    <property type="match status" value="1"/>
</dbReference>
<dbReference type="GO" id="GO:0000981">
    <property type="term" value="F:DNA-binding transcription factor activity, RNA polymerase II-specific"/>
    <property type="evidence" value="ECO:0007669"/>
    <property type="project" value="TreeGrafter"/>
</dbReference>
<dbReference type="GeneID" id="129337272"/>
<keyword evidence="10" id="KW-0539">Nucleus</keyword>
<feature type="region of interest" description="Disordered" evidence="12">
    <location>
        <begin position="190"/>
        <end position="232"/>
    </location>
</feature>
<evidence type="ECO:0000256" key="12">
    <source>
        <dbReference type="SAM" id="MobiDB-lite"/>
    </source>
</evidence>
<evidence type="ECO:0000256" key="9">
    <source>
        <dbReference type="ARBA" id="ARBA00023163"/>
    </source>
</evidence>
<evidence type="ECO:0000256" key="8">
    <source>
        <dbReference type="ARBA" id="ARBA00023125"/>
    </source>
</evidence>
<keyword evidence="6" id="KW-0862">Zinc</keyword>
<feature type="domain" description="C2H2-type" evidence="13">
    <location>
        <begin position="266"/>
        <end position="293"/>
    </location>
</feature>
<feature type="domain" description="C2H2-type" evidence="13">
    <location>
        <begin position="378"/>
        <end position="405"/>
    </location>
</feature>
<dbReference type="PROSITE" id="PS00028">
    <property type="entry name" value="ZINC_FINGER_C2H2_1"/>
    <property type="match status" value="11"/>
</dbReference>
<evidence type="ECO:0000259" key="13">
    <source>
        <dbReference type="PROSITE" id="PS50157"/>
    </source>
</evidence>
<dbReference type="FunFam" id="3.30.160.60:FF:002343">
    <property type="entry name" value="Zinc finger protein 33A"/>
    <property type="match status" value="5"/>
</dbReference>
<keyword evidence="5 11" id="KW-0863">Zinc-finger</keyword>
<evidence type="ECO:0000256" key="3">
    <source>
        <dbReference type="ARBA" id="ARBA00022723"/>
    </source>
</evidence>
<dbReference type="RefSeq" id="XP_054846817.1">
    <property type="nucleotide sequence ID" value="XM_054990842.1"/>
</dbReference>
<keyword evidence="3" id="KW-0479">Metal-binding</keyword>
<feature type="domain" description="C2H2-type" evidence="13">
    <location>
        <begin position="294"/>
        <end position="321"/>
    </location>
</feature>
<evidence type="ECO:0000256" key="6">
    <source>
        <dbReference type="ARBA" id="ARBA00022833"/>
    </source>
</evidence>
<dbReference type="Pfam" id="PF00096">
    <property type="entry name" value="zf-C2H2"/>
    <property type="match status" value="11"/>
</dbReference>
<feature type="domain" description="C2H2-type" evidence="13">
    <location>
        <begin position="238"/>
        <end position="265"/>
    </location>
</feature>
<dbReference type="SMART" id="SM00355">
    <property type="entry name" value="ZnF_C2H2"/>
    <property type="match status" value="11"/>
</dbReference>
<proteinExistence type="inferred from homology"/>
<feature type="domain" description="C2H2-type" evidence="13">
    <location>
        <begin position="434"/>
        <end position="461"/>
    </location>
</feature>
<keyword evidence="14" id="KW-1185">Reference proteome</keyword>
<accession>A0AA97JYH3</accession>
<dbReference type="FunFam" id="3.30.160.60:FF:000006">
    <property type="entry name" value="Zinc finger protein 184 (Kruppel-like)"/>
    <property type="match status" value="1"/>
</dbReference>
<dbReference type="PROSITE" id="PS50157">
    <property type="entry name" value="ZINC_FINGER_C2H2_2"/>
    <property type="match status" value="11"/>
</dbReference>
<feature type="domain" description="C2H2-type" evidence="13">
    <location>
        <begin position="462"/>
        <end position="489"/>
    </location>
</feature>
<dbReference type="GO" id="GO:0008270">
    <property type="term" value="F:zinc ion binding"/>
    <property type="evidence" value="ECO:0007669"/>
    <property type="project" value="UniProtKB-KW"/>
</dbReference>
<keyword evidence="8" id="KW-0238">DNA-binding</keyword>
<evidence type="ECO:0000313" key="16">
    <source>
        <dbReference type="RefSeq" id="XP_054846818.1"/>
    </source>
</evidence>
<dbReference type="PANTHER" id="PTHR23226">
    <property type="entry name" value="ZINC FINGER AND SCAN DOMAIN-CONTAINING"/>
    <property type="match status" value="1"/>
</dbReference>
<evidence type="ECO:0000256" key="7">
    <source>
        <dbReference type="ARBA" id="ARBA00023015"/>
    </source>
</evidence>
<feature type="domain" description="C2H2-type" evidence="13">
    <location>
        <begin position="322"/>
        <end position="349"/>
    </location>
</feature>
<name>A0AA97JYH3_EUBMA</name>
<dbReference type="SUPFAM" id="SSF57667">
    <property type="entry name" value="beta-beta-alpha zinc fingers"/>
    <property type="match status" value="6"/>
</dbReference>
<feature type="compositionally biased region" description="Basic and acidic residues" evidence="12">
    <location>
        <begin position="97"/>
        <end position="106"/>
    </location>
</feature>
<dbReference type="RefSeq" id="XP_054846818.1">
    <property type="nucleotide sequence ID" value="XM_054990843.1"/>
</dbReference>
<gene>
    <name evidence="15 16" type="primary">LOC129337272</name>
</gene>
<feature type="region of interest" description="Disordered" evidence="12">
    <location>
        <begin position="79"/>
        <end position="135"/>
    </location>
</feature>
<organism evidence="14 16">
    <name type="scientific">Eublepharis macularius</name>
    <name type="common">Leopard gecko</name>
    <name type="synonym">Cyrtodactylus macularius</name>
    <dbReference type="NCBI Taxonomy" id="481883"/>
    <lineage>
        <taxon>Eukaryota</taxon>
        <taxon>Metazoa</taxon>
        <taxon>Chordata</taxon>
        <taxon>Craniata</taxon>
        <taxon>Vertebrata</taxon>
        <taxon>Euteleostomi</taxon>
        <taxon>Lepidosauria</taxon>
        <taxon>Squamata</taxon>
        <taxon>Bifurcata</taxon>
        <taxon>Gekkota</taxon>
        <taxon>Eublepharidae</taxon>
        <taxon>Eublepharinae</taxon>
        <taxon>Eublepharis</taxon>
    </lineage>
</organism>
<dbReference type="GO" id="GO:0005634">
    <property type="term" value="C:nucleus"/>
    <property type="evidence" value="ECO:0007669"/>
    <property type="project" value="UniProtKB-SubCell"/>
</dbReference>
<feature type="domain" description="C2H2-type" evidence="13">
    <location>
        <begin position="406"/>
        <end position="433"/>
    </location>
</feature>
<dbReference type="AlphaFoldDB" id="A0AA97JYH3"/>
<evidence type="ECO:0000256" key="4">
    <source>
        <dbReference type="ARBA" id="ARBA00022737"/>
    </source>
</evidence>
<evidence type="ECO:0000256" key="5">
    <source>
        <dbReference type="ARBA" id="ARBA00022771"/>
    </source>
</evidence>
<protein>
    <submittedName>
        <fullName evidence="15 16">Gastrula zinc finger protein XlCGF57.1-like isoform X1</fullName>
    </submittedName>
</protein>
<feature type="domain" description="C2H2-type" evidence="13">
    <location>
        <begin position="518"/>
        <end position="545"/>
    </location>
</feature>
<keyword evidence="4" id="KW-0677">Repeat</keyword>
<dbReference type="FunFam" id="3.30.160.60:FF:002716">
    <property type="entry name" value="Zinc finger protein 212"/>
    <property type="match status" value="1"/>
</dbReference>
<feature type="domain" description="C2H2-type" evidence="13">
    <location>
        <begin position="490"/>
        <end position="517"/>
    </location>
</feature>
<evidence type="ECO:0000256" key="10">
    <source>
        <dbReference type="ARBA" id="ARBA00023242"/>
    </source>
</evidence>
<dbReference type="Gene3D" id="3.30.160.60">
    <property type="entry name" value="Classic Zinc Finger"/>
    <property type="match status" value="11"/>
</dbReference>
<keyword evidence="7" id="KW-0805">Transcription regulation</keyword>
<comment type="similarity">
    <text evidence="2">Belongs to the krueppel C2H2-type zinc-finger protein family.</text>
</comment>
<keyword evidence="9" id="KW-0804">Transcription</keyword>
<comment type="subcellular location">
    <subcellularLocation>
        <location evidence="1">Nucleus</location>
    </subcellularLocation>
</comment>
<evidence type="ECO:0000313" key="14">
    <source>
        <dbReference type="Proteomes" id="UP001190640"/>
    </source>
</evidence>
<dbReference type="FunFam" id="3.30.160.60:FF:000100">
    <property type="entry name" value="Zinc finger 45-like"/>
    <property type="match status" value="1"/>
</dbReference>
<dbReference type="GO" id="GO:0000978">
    <property type="term" value="F:RNA polymerase II cis-regulatory region sequence-specific DNA binding"/>
    <property type="evidence" value="ECO:0007669"/>
    <property type="project" value="TreeGrafter"/>
</dbReference>
<dbReference type="InterPro" id="IPR013087">
    <property type="entry name" value="Znf_C2H2_type"/>
</dbReference>
<reference evidence="15 16" key="1">
    <citation type="submission" date="2025-04" db="UniProtKB">
        <authorList>
            <consortium name="RefSeq"/>
        </authorList>
    </citation>
    <scope>IDENTIFICATION</scope>
    <source>
        <tissue evidence="15 16">Blood</tissue>
    </source>
</reference>
<dbReference type="InterPro" id="IPR036236">
    <property type="entry name" value="Znf_C2H2_sf"/>
</dbReference>
<dbReference type="KEGG" id="emc:129337272"/>
<sequence>MWKGLVAWTLQRRRRTGLFKPLAQVGGGLPAEGRVDAERLLWTNRFLRVAVPVRAGSSWAATKIRVKAEPEEELCLGDPQGPAELQGQGPLPPVTGIKEERMIKTEPEDDWYDGCPWRDHEGDSSDDEDASDLRPDVIVKMEPEEEEGLECRSGQAASPSILQEGAHTELSQRPTEAADEQAGRQLFRKRAVASSLPDSSRLTAPRGSPTAGEKLCPPAQSASEPAKRPKSHAADRPFACSVCAKRFQHRGNLITHLRVHTGEKPFPCTECGKSFSQKGDLMRHLRIHTGEKPFECNVCGKSFCSKQTFILHQRIHTGEKPYSCDECGKAFNRKANFITHQKIHRGERPFVCGECGKGFCAKKTFILHQKIHVGDRPFGCSECGKSFSRNGDLTRHQRIHTGERPFACADCGKCFSHNGELIKHQRIHTGEKPFACLECGKSFNRKGTLITHQRIHTGERPFVCGECGKTFNLKTTLMKHRRIHTGERPFTCLECGKSFKYKGNLRTHHLTHTVERVYPCTECGIIFSQRKELKAHQVAHSGSRLLPCYGEEGENVNPFLQMHPLLLSCAPLQVPLETLSKLKQEAGYKGIELEGPDP</sequence>